<keyword evidence="6" id="KW-0472">Membrane</keyword>
<accession>A0A388LVF4</accession>
<feature type="region of interest" description="Disordered" evidence="5">
    <location>
        <begin position="220"/>
        <end position="256"/>
    </location>
</feature>
<keyword evidence="8" id="KW-1185">Reference proteome</keyword>
<evidence type="ECO:0000256" key="6">
    <source>
        <dbReference type="SAM" id="Phobius"/>
    </source>
</evidence>
<reference evidence="7 8" key="1">
    <citation type="journal article" date="2018" name="Cell">
        <title>The Chara Genome: Secondary Complexity and Implications for Plant Terrestrialization.</title>
        <authorList>
            <person name="Nishiyama T."/>
            <person name="Sakayama H."/>
            <person name="Vries J.D."/>
            <person name="Buschmann H."/>
            <person name="Saint-Marcoux D."/>
            <person name="Ullrich K.K."/>
            <person name="Haas F.B."/>
            <person name="Vanderstraeten L."/>
            <person name="Becker D."/>
            <person name="Lang D."/>
            <person name="Vosolsobe S."/>
            <person name="Rombauts S."/>
            <person name="Wilhelmsson P.K.I."/>
            <person name="Janitza P."/>
            <person name="Kern R."/>
            <person name="Heyl A."/>
            <person name="Rumpler F."/>
            <person name="Villalobos L.I.A.C."/>
            <person name="Clay J.M."/>
            <person name="Skokan R."/>
            <person name="Toyoda A."/>
            <person name="Suzuki Y."/>
            <person name="Kagoshima H."/>
            <person name="Schijlen E."/>
            <person name="Tajeshwar N."/>
            <person name="Catarino B."/>
            <person name="Hetherington A.J."/>
            <person name="Saltykova A."/>
            <person name="Bonnot C."/>
            <person name="Breuninger H."/>
            <person name="Symeonidi A."/>
            <person name="Radhakrishnan G.V."/>
            <person name="Van Nieuwerburgh F."/>
            <person name="Deforce D."/>
            <person name="Chang C."/>
            <person name="Karol K.G."/>
            <person name="Hedrich R."/>
            <person name="Ulvskov P."/>
            <person name="Glockner G."/>
            <person name="Delwiche C.F."/>
            <person name="Petrasek J."/>
            <person name="Van de Peer Y."/>
            <person name="Friml J."/>
            <person name="Beilby M."/>
            <person name="Dolan L."/>
            <person name="Kohara Y."/>
            <person name="Sugano S."/>
            <person name="Fujiyama A."/>
            <person name="Delaux P.-M."/>
            <person name="Quint M."/>
            <person name="TheiBen G."/>
            <person name="Hagemann M."/>
            <person name="Harholt J."/>
            <person name="Dunand C."/>
            <person name="Zachgo S."/>
            <person name="Langdale J."/>
            <person name="Maumus F."/>
            <person name="Straeten D.V.D."/>
            <person name="Gould S.B."/>
            <person name="Rensing S.A."/>
        </authorList>
    </citation>
    <scope>NUCLEOTIDE SEQUENCE [LARGE SCALE GENOMIC DNA]</scope>
    <source>
        <strain evidence="7 8">S276</strain>
    </source>
</reference>
<feature type="transmembrane region" description="Helical" evidence="6">
    <location>
        <begin position="324"/>
        <end position="346"/>
    </location>
</feature>
<feature type="compositionally biased region" description="Low complexity" evidence="5">
    <location>
        <begin position="37"/>
        <end position="52"/>
    </location>
</feature>
<feature type="region of interest" description="Disordered" evidence="5">
    <location>
        <begin position="37"/>
        <end position="65"/>
    </location>
</feature>
<protein>
    <recommendedName>
        <fullName evidence="4">beta-carotene 3-hydroxylase</fullName>
        <ecNumber evidence="4">1.14.15.24</ecNumber>
    </recommendedName>
</protein>
<dbReference type="STRING" id="69332.A0A388LVF4"/>
<evidence type="ECO:0000256" key="5">
    <source>
        <dbReference type="SAM" id="MobiDB-lite"/>
    </source>
</evidence>
<evidence type="ECO:0000256" key="3">
    <source>
        <dbReference type="ARBA" id="ARBA00023002"/>
    </source>
</evidence>
<feature type="transmembrane region" description="Helical" evidence="6">
    <location>
        <begin position="366"/>
        <end position="387"/>
    </location>
</feature>
<organism evidence="7 8">
    <name type="scientific">Chara braunii</name>
    <name type="common">Braun's stonewort</name>
    <dbReference type="NCBI Taxonomy" id="69332"/>
    <lineage>
        <taxon>Eukaryota</taxon>
        <taxon>Viridiplantae</taxon>
        <taxon>Streptophyta</taxon>
        <taxon>Charophyceae</taxon>
        <taxon>Charales</taxon>
        <taxon>Characeae</taxon>
        <taxon>Chara</taxon>
    </lineage>
</organism>
<dbReference type="OrthoDB" id="9990796at2759"/>
<dbReference type="InterPro" id="IPR045019">
    <property type="entry name" value="BETA-OHASE-like"/>
</dbReference>
<name>A0A388LVF4_CHABU</name>
<dbReference type="GO" id="GO:0016119">
    <property type="term" value="P:carotene metabolic process"/>
    <property type="evidence" value="ECO:0007669"/>
    <property type="project" value="TreeGrafter"/>
</dbReference>
<evidence type="ECO:0000256" key="2">
    <source>
        <dbReference type="ARBA" id="ARBA00022746"/>
    </source>
</evidence>
<dbReference type="GO" id="GO:0010291">
    <property type="term" value="F:beta-carotene 3-hydroxylase activity"/>
    <property type="evidence" value="ECO:0007669"/>
    <property type="project" value="UniProtKB-EC"/>
</dbReference>
<evidence type="ECO:0000256" key="1">
    <source>
        <dbReference type="ARBA" id="ARBA00009324"/>
    </source>
</evidence>
<gene>
    <name evidence="7" type="ORF">CBR_g41300</name>
</gene>
<keyword evidence="6" id="KW-1133">Transmembrane helix</keyword>
<evidence type="ECO:0000256" key="4">
    <source>
        <dbReference type="ARBA" id="ARBA00026097"/>
    </source>
</evidence>
<evidence type="ECO:0000313" key="7">
    <source>
        <dbReference type="EMBL" id="GBG86306.1"/>
    </source>
</evidence>
<feature type="region of interest" description="Disordered" evidence="5">
    <location>
        <begin position="288"/>
        <end position="317"/>
    </location>
</feature>
<comment type="caution">
    <text evidence="7">The sequence shown here is derived from an EMBL/GenBank/DDBJ whole genome shotgun (WGS) entry which is preliminary data.</text>
</comment>
<dbReference type="EC" id="1.14.15.24" evidence="4"/>
<dbReference type="PANTHER" id="PTHR31899:SF9">
    <property type="entry name" value="BETA-CAROTENE 3-HYDROXYLASE 1, CHLOROPLASTIC"/>
    <property type="match status" value="1"/>
</dbReference>
<dbReference type="PANTHER" id="PTHR31899">
    <property type="entry name" value="BETA-CAROTENE 3-HYDROXYLASE 1, CHLOROPLASTIC"/>
    <property type="match status" value="1"/>
</dbReference>
<evidence type="ECO:0000313" key="8">
    <source>
        <dbReference type="Proteomes" id="UP000265515"/>
    </source>
</evidence>
<keyword evidence="2" id="KW-0125">Carotenoid biosynthesis</keyword>
<sequence>MAAVVAVETATAFGCAGYGVLDRTSVAGVLATRGAISSSSSSPSIASIGHIPSFPPAEGGMGTSRMTTARTGLAAAAMAVAPARRRTTSLRCLMRGRVRGPSLPHGAEDAPVVIGLGSGLGSISQSRGWRREERGEGARPTQQAHAAVSSLCPGKGDVAGGCSCCCGYAGDCLRRPIGSFCAMAVGGVSDRGRRRRRLGVRGFFVRAAADVELELADRDGGNAMTMADGEDIPPSSSSPSSSPSSSSSPSDLVSSMAAEDELGLSSRAVELGARVAAAVEMQSQIPVTMAKKGKEDDDEEDLLNDNSSSWLQERRRRRTSQQTTYQFAAIASTIGFAMVAAGAVWYRFIFQLEGNPIPLNEVLGTFALAVGAAGLGITLFGIAYMFVHDGLVHKRFPVGPIADLPYLKRVAAAHQLHHADKFEGVPFGLFLGPQELAEVGGVADMEELLKARQGR</sequence>
<dbReference type="GO" id="GO:0009507">
    <property type="term" value="C:chloroplast"/>
    <property type="evidence" value="ECO:0007669"/>
    <property type="project" value="TreeGrafter"/>
</dbReference>
<keyword evidence="6" id="KW-0812">Transmembrane</keyword>
<dbReference type="Gramene" id="GBG86306">
    <property type="protein sequence ID" value="GBG86306"/>
    <property type="gene ID" value="CBR_g41300"/>
</dbReference>
<dbReference type="EMBL" id="BFEA01000558">
    <property type="protein sequence ID" value="GBG86306.1"/>
    <property type="molecule type" value="Genomic_DNA"/>
</dbReference>
<keyword evidence="3" id="KW-0560">Oxidoreductase</keyword>
<dbReference type="AlphaFoldDB" id="A0A388LVF4"/>
<dbReference type="Proteomes" id="UP000265515">
    <property type="component" value="Unassembled WGS sequence"/>
</dbReference>
<dbReference type="GO" id="GO:0016123">
    <property type="term" value="P:xanthophyll biosynthetic process"/>
    <property type="evidence" value="ECO:0007669"/>
    <property type="project" value="TreeGrafter"/>
</dbReference>
<comment type="similarity">
    <text evidence="1">Belongs to the sterol desaturase family.</text>
</comment>
<proteinExistence type="inferred from homology"/>
<feature type="compositionally biased region" description="Low complexity" evidence="5">
    <location>
        <begin position="233"/>
        <end position="250"/>
    </location>
</feature>